<evidence type="ECO:0000256" key="2">
    <source>
        <dbReference type="SAM" id="Phobius"/>
    </source>
</evidence>
<feature type="region of interest" description="Disordered" evidence="1">
    <location>
        <begin position="453"/>
        <end position="496"/>
    </location>
</feature>
<feature type="region of interest" description="Disordered" evidence="1">
    <location>
        <begin position="613"/>
        <end position="641"/>
    </location>
</feature>
<name>A0A8H3TN36_9TREE</name>
<dbReference type="OrthoDB" id="414243at2759"/>
<evidence type="ECO:0000313" key="3">
    <source>
        <dbReference type="EMBL" id="GHJ83808.1"/>
    </source>
</evidence>
<keyword evidence="2" id="KW-0472">Membrane</keyword>
<keyword evidence="4" id="KW-1185">Reference proteome</keyword>
<dbReference type="Proteomes" id="UP000620104">
    <property type="component" value="Unassembled WGS sequence"/>
</dbReference>
<proteinExistence type="predicted"/>
<protein>
    <submittedName>
        <fullName evidence="3">Uncharacterized protein</fullName>
    </submittedName>
</protein>
<feature type="compositionally biased region" description="Basic and acidic residues" evidence="1">
    <location>
        <begin position="21"/>
        <end position="30"/>
    </location>
</feature>
<accession>A0A8H3TN36</accession>
<keyword evidence="2" id="KW-0812">Transmembrane</keyword>
<dbReference type="EMBL" id="BLZA01000005">
    <property type="protein sequence ID" value="GHJ83808.1"/>
    <property type="molecule type" value="Genomic_DNA"/>
</dbReference>
<gene>
    <name evidence="3" type="ORF">NliqN6_0210</name>
</gene>
<feature type="region of interest" description="Disordered" evidence="1">
    <location>
        <begin position="1"/>
        <end position="52"/>
    </location>
</feature>
<feature type="region of interest" description="Disordered" evidence="1">
    <location>
        <begin position="704"/>
        <end position="724"/>
    </location>
</feature>
<reference evidence="3" key="1">
    <citation type="submission" date="2020-07" db="EMBL/GenBank/DDBJ databases">
        <title>Draft Genome Sequence of a Deep-Sea Yeast, Naganishia (Cryptococcus) liquefaciens strain N6.</title>
        <authorList>
            <person name="Han Y.W."/>
            <person name="Kajitani R."/>
            <person name="Morimoto H."/>
            <person name="Parhat M."/>
            <person name="Tsubouchi H."/>
            <person name="Bakenova O."/>
            <person name="Ogata M."/>
            <person name="Argunhan B."/>
            <person name="Aoki R."/>
            <person name="Kajiwara S."/>
            <person name="Itoh T."/>
            <person name="Iwasaki H."/>
        </authorList>
    </citation>
    <scope>NUCLEOTIDE SEQUENCE</scope>
    <source>
        <strain evidence="3">N6</strain>
    </source>
</reference>
<evidence type="ECO:0000313" key="4">
    <source>
        <dbReference type="Proteomes" id="UP000620104"/>
    </source>
</evidence>
<sequence>MPSNSASLGMKEEGSTVDPVLEEREARVGKDSPLASYKSAGDIERRQEPSASADTWALVNPLAWQLTSISDLSASREGTVPDVEDQVKTVIASAFPFLAKSNYAPGDGSDLPEWMEWSAEFLTLNGFTPCTDRDGAVGFQDRYRLRMIASLPPPDEAIQAAQSFTLIVASHSFEYLLPIMLPGALTLNLTTGGTRIEQPLTFGGFGGVRGTFFDAEPFTEELIDSVRVAADWASLEPAEGVGPRLLVLSRTQREILVSLTATTGERLEIPLDLHFQPSFFRYSATAGWLDDFNLIIGQEFAVPLQQNTTTHKASTTLAEQLVIEEGPSWMDLHLSSLGIAGTVPEDVANQTLIQLTLRHTDPETFAISKARWNITLLAPASTATGESDPALENAQRGGIQRRVLIPILVFASLVGLALLLLASTFVTKQRRARKEESRKWAEVLLMDPVDKDKRKSVTAPGSVPRSREYTPTGLRDDTAERPMPAYSHDTQPASPSKLQTLLGSAITPTKTARRIAQNLKDRSKRYTKSFMSYPMDYLESTFHTVPAKERYTPPWSSVPIQPPPPSVSPTPFRPTSVAASIAPLRYLDPPVSGLPSTNFTSDTLLYGRRGSVSSVSWEDTPSPRGNQRLVTTPGNEDTSSDASLNRKLVVMNYDDDSIFQFTDGRPPNLFFAELCQRRSSILYPPQAHFPSSVESFKDSVRTDSRLAMPQSREGKTSATGLKVN</sequence>
<keyword evidence="2" id="KW-1133">Transmembrane helix</keyword>
<organism evidence="3 4">
    <name type="scientific">Naganishia liquefaciens</name>
    <dbReference type="NCBI Taxonomy" id="104408"/>
    <lineage>
        <taxon>Eukaryota</taxon>
        <taxon>Fungi</taxon>
        <taxon>Dikarya</taxon>
        <taxon>Basidiomycota</taxon>
        <taxon>Agaricomycotina</taxon>
        <taxon>Tremellomycetes</taxon>
        <taxon>Filobasidiales</taxon>
        <taxon>Filobasidiaceae</taxon>
        <taxon>Naganishia</taxon>
    </lineage>
</organism>
<comment type="caution">
    <text evidence="3">The sequence shown here is derived from an EMBL/GenBank/DDBJ whole genome shotgun (WGS) entry which is preliminary data.</text>
</comment>
<evidence type="ECO:0000256" key="1">
    <source>
        <dbReference type="SAM" id="MobiDB-lite"/>
    </source>
</evidence>
<dbReference type="AlphaFoldDB" id="A0A8H3TN36"/>
<feature type="transmembrane region" description="Helical" evidence="2">
    <location>
        <begin position="403"/>
        <end position="426"/>
    </location>
</feature>